<protein>
    <submittedName>
        <fullName evidence="3">Dehydrogenase</fullName>
    </submittedName>
</protein>
<gene>
    <name evidence="3" type="ORF">ENQ87_04875</name>
</gene>
<dbReference type="AlphaFoldDB" id="A0A831UB26"/>
<evidence type="ECO:0000259" key="1">
    <source>
        <dbReference type="Pfam" id="PF02625"/>
    </source>
</evidence>
<accession>A0A831UB26</accession>
<feature type="domain" description="XdhC Rossmann" evidence="2">
    <location>
        <begin position="106"/>
        <end position="248"/>
    </location>
</feature>
<dbReference type="InterPro" id="IPR027051">
    <property type="entry name" value="XdhC_Rossmann_dom"/>
</dbReference>
<dbReference type="EMBL" id="DSOV01000016">
    <property type="protein sequence ID" value="HEN41702.1"/>
    <property type="molecule type" value="Genomic_DNA"/>
</dbReference>
<proteinExistence type="predicted"/>
<organism evidence="3">
    <name type="scientific">Geobacter metallireducens</name>
    <dbReference type="NCBI Taxonomy" id="28232"/>
    <lineage>
        <taxon>Bacteria</taxon>
        <taxon>Pseudomonadati</taxon>
        <taxon>Thermodesulfobacteriota</taxon>
        <taxon>Desulfuromonadia</taxon>
        <taxon>Geobacterales</taxon>
        <taxon>Geobacteraceae</taxon>
        <taxon>Geobacter</taxon>
    </lineage>
</organism>
<dbReference type="Gene3D" id="3.40.50.720">
    <property type="entry name" value="NAD(P)-binding Rossmann-like Domain"/>
    <property type="match status" value="1"/>
</dbReference>
<evidence type="ECO:0000259" key="2">
    <source>
        <dbReference type="Pfam" id="PF13478"/>
    </source>
</evidence>
<name>A0A831UB26_GEOME</name>
<evidence type="ECO:0000313" key="3">
    <source>
        <dbReference type="EMBL" id="HEN41702.1"/>
    </source>
</evidence>
<dbReference type="Pfam" id="PF13478">
    <property type="entry name" value="XdhC_C"/>
    <property type="match status" value="1"/>
</dbReference>
<dbReference type="InterPro" id="IPR052698">
    <property type="entry name" value="MoCofactor_Util/Proc"/>
</dbReference>
<dbReference type="InterPro" id="IPR003777">
    <property type="entry name" value="XdhC_CoxI"/>
</dbReference>
<dbReference type="PANTHER" id="PTHR30388:SF6">
    <property type="entry name" value="XANTHINE DEHYDROGENASE SUBUNIT A-RELATED"/>
    <property type="match status" value="1"/>
</dbReference>
<comment type="caution">
    <text evidence="3">The sequence shown here is derived from an EMBL/GenBank/DDBJ whole genome shotgun (WGS) entry which is preliminary data.</text>
</comment>
<feature type="domain" description="XdhC- CoxI" evidence="1">
    <location>
        <begin position="14"/>
        <end position="77"/>
    </location>
</feature>
<dbReference type="SUPFAM" id="SSF51971">
    <property type="entry name" value="Nucleotide-binding domain"/>
    <property type="match status" value="1"/>
</dbReference>
<sequence length="267" mass="27473">MNGLDVIREFVRLADAGVPAALATVVETTGSSPRKAGARMVVGLDGTTVGTVGGGKIELETVAAAREAIRDGRPRSLPFTLTEEQGHVCGGRVLVYIEPAAAPPRLVIAGGGHVGEALARAASFAGFRVTVADDRPAYAKPGRFSGAGEVLLCDYGTLFGQVPVDDATLIVIATSGFEQDFAAVRGALGTPAPYIGLVGSARKREVLRATLAAEGYGARQIDRVTIPAGLPIGGETPEEIAVSIAAQLIEQRHRKPPSPPPANEAPP</sequence>
<reference evidence="3" key="1">
    <citation type="journal article" date="2020" name="mSystems">
        <title>Genome- and Community-Level Interaction Insights into Carbon Utilization and Element Cycling Functions of Hydrothermarchaeota in Hydrothermal Sediment.</title>
        <authorList>
            <person name="Zhou Z."/>
            <person name="Liu Y."/>
            <person name="Xu W."/>
            <person name="Pan J."/>
            <person name="Luo Z.H."/>
            <person name="Li M."/>
        </authorList>
    </citation>
    <scope>NUCLEOTIDE SEQUENCE [LARGE SCALE GENOMIC DNA]</scope>
    <source>
        <strain evidence="3">SpSt-349</strain>
    </source>
</reference>
<dbReference type="Pfam" id="PF02625">
    <property type="entry name" value="XdhC_CoxI"/>
    <property type="match status" value="1"/>
</dbReference>
<dbReference type="PANTHER" id="PTHR30388">
    <property type="entry name" value="ALDEHYDE OXIDOREDUCTASE MOLYBDENUM COFACTOR ASSEMBLY PROTEIN"/>
    <property type="match status" value="1"/>
</dbReference>